<feature type="compositionally biased region" description="Basic and acidic residues" evidence="5">
    <location>
        <begin position="64"/>
        <end position="74"/>
    </location>
</feature>
<dbReference type="Proteomes" id="UP000275846">
    <property type="component" value="Unassembled WGS sequence"/>
</dbReference>
<dbReference type="OrthoDB" id="533763at2759"/>
<reference evidence="7 8" key="2">
    <citation type="submission" date="2018-11" db="EMBL/GenBank/DDBJ databases">
        <authorList>
            <consortium name="Pathogen Informatics"/>
        </authorList>
    </citation>
    <scope>NUCLEOTIDE SEQUENCE [LARGE SCALE GENOMIC DNA]</scope>
    <source>
        <strain evidence="7 8">NST_G2</strain>
    </source>
</reference>
<evidence type="ECO:0000256" key="4">
    <source>
        <dbReference type="SAM" id="Coils"/>
    </source>
</evidence>
<proteinExistence type="predicted"/>
<sequence length="424" mass="46840">MNMGANIPKKGKDTAQTFESSSDEEASPVEEEAPEKFDKTDVLPPESNELPPMGDDSVEVTEEMADKASEKRSEAQAKFADGIDEHSVGDFEAAAALFTESIMANPHLSMCFAKRAACYVKLQRPMAAIRDCDKAIELNPDSALPYKWRGLANKLLGNWELAYLDLQTSLKLDYTDDANAAIKELEPKYKRIHEHKLKYERKLEEKKYAELKKAREARQRAYEKAKKEEAKARAQEQHFGMPSGMPGQMPPGMENIFGSLFSDPEMMAAMQDPEIQAAFSEGVSNPAAFAKAAKNPKFANLMKKMQENMKGSGESTFVPPGGHMPPTSSAGDAHTDARKPIFAYVGRTAVLQLNLGVLALCNKYSKTFVFSHLEITCGSPPKRQAHAQGAFCLPQHWVTAQFSVVMGSATVWPLFRGPFMASRC</sequence>
<feature type="domain" description="STI1" evidence="6">
    <location>
        <begin position="263"/>
        <end position="302"/>
    </location>
</feature>
<accession>A0A183TBN0</accession>
<evidence type="ECO:0000256" key="2">
    <source>
        <dbReference type="ARBA" id="ARBA00022803"/>
    </source>
</evidence>
<dbReference type="EMBL" id="UYSU01038449">
    <property type="protein sequence ID" value="VDM00264.1"/>
    <property type="molecule type" value="Genomic_DNA"/>
</dbReference>
<dbReference type="GO" id="GO:0030544">
    <property type="term" value="F:Hsp70 protein binding"/>
    <property type="evidence" value="ECO:0007669"/>
    <property type="project" value="TreeGrafter"/>
</dbReference>
<dbReference type="InterPro" id="IPR011990">
    <property type="entry name" value="TPR-like_helical_dom_sf"/>
</dbReference>
<feature type="coiled-coil region" evidence="4">
    <location>
        <begin position="208"/>
        <end position="238"/>
    </location>
</feature>
<protein>
    <submittedName>
        <fullName evidence="9">TPR_REGION domain-containing protein</fullName>
    </submittedName>
</protein>
<dbReference type="PANTHER" id="PTHR45883:SF2">
    <property type="entry name" value="HSC70-INTERACTING PROTEIN"/>
    <property type="match status" value="1"/>
</dbReference>
<organism evidence="9">
    <name type="scientific">Schistocephalus solidus</name>
    <name type="common">Tapeworm</name>
    <dbReference type="NCBI Taxonomy" id="70667"/>
    <lineage>
        <taxon>Eukaryota</taxon>
        <taxon>Metazoa</taxon>
        <taxon>Spiralia</taxon>
        <taxon>Lophotrochozoa</taxon>
        <taxon>Platyhelminthes</taxon>
        <taxon>Cestoda</taxon>
        <taxon>Eucestoda</taxon>
        <taxon>Diphyllobothriidea</taxon>
        <taxon>Diphyllobothriidae</taxon>
        <taxon>Schistocephalus</taxon>
    </lineage>
</organism>
<dbReference type="STRING" id="70667.A0A183TBN0"/>
<dbReference type="AlphaFoldDB" id="A0A183TBN0"/>
<dbReference type="SUPFAM" id="SSF48452">
    <property type="entry name" value="TPR-like"/>
    <property type="match status" value="1"/>
</dbReference>
<name>A0A183TBN0_SCHSO</name>
<feature type="region of interest" description="Disordered" evidence="5">
    <location>
        <begin position="1"/>
        <end position="74"/>
    </location>
</feature>
<keyword evidence="2" id="KW-0802">TPR repeat</keyword>
<evidence type="ECO:0000313" key="8">
    <source>
        <dbReference type="Proteomes" id="UP000275846"/>
    </source>
</evidence>
<dbReference type="InterPro" id="IPR041243">
    <property type="entry name" value="STI1/HOP_DP"/>
</dbReference>
<keyword evidence="4" id="KW-0175">Coiled coil</keyword>
<dbReference type="Gene3D" id="1.25.40.10">
    <property type="entry name" value="Tetratricopeptide repeat domain"/>
    <property type="match status" value="1"/>
</dbReference>
<dbReference type="Pfam" id="PF17830">
    <property type="entry name" value="STI1-HOP_DP"/>
    <property type="match status" value="1"/>
</dbReference>
<dbReference type="Gene3D" id="1.10.260.100">
    <property type="match status" value="1"/>
</dbReference>
<keyword evidence="8" id="KW-1185">Reference proteome</keyword>
<evidence type="ECO:0000256" key="5">
    <source>
        <dbReference type="SAM" id="MobiDB-lite"/>
    </source>
</evidence>
<comment type="function">
    <text evidence="3">One HIP oligomer binds the ATPase domains of at least two HSC70 molecules dependent on activation of the HSC70 ATPase by HSP40. Stabilizes the ADP state of HSC70 that has a high affinity for substrate protein. Through its own chaperone activity, it may contribute to the interaction of HSC70 with various target proteins.</text>
</comment>
<dbReference type="WBParaSite" id="SSLN_0001441001-mRNA-1">
    <property type="protein sequence ID" value="SSLN_0001441001-mRNA-1"/>
    <property type="gene ID" value="SSLN_0001441001"/>
</dbReference>
<reference evidence="9" key="1">
    <citation type="submission" date="2016-06" db="UniProtKB">
        <authorList>
            <consortium name="WormBaseParasite"/>
        </authorList>
    </citation>
    <scope>IDENTIFICATION</scope>
</reference>
<feature type="compositionally biased region" description="Acidic residues" evidence="5">
    <location>
        <begin position="21"/>
        <end position="33"/>
    </location>
</feature>
<evidence type="ECO:0000256" key="1">
    <source>
        <dbReference type="ARBA" id="ARBA00022737"/>
    </source>
</evidence>
<evidence type="ECO:0000313" key="9">
    <source>
        <dbReference type="WBParaSite" id="SSLN_0001441001-mRNA-1"/>
    </source>
</evidence>
<evidence type="ECO:0000313" key="7">
    <source>
        <dbReference type="EMBL" id="VDM00264.1"/>
    </source>
</evidence>
<dbReference type="InterPro" id="IPR006636">
    <property type="entry name" value="STI1_HS-bd"/>
</dbReference>
<evidence type="ECO:0000259" key="6">
    <source>
        <dbReference type="SMART" id="SM00727"/>
    </source>
</evidence>
<dbReference type="InterPro" id="IPR019734">
    <property type="entry name" value="TPR_rpt"/>
</dbReference>
<dbReference type="PANTHER" id="PTHR45883">
    <property type="entry name" value="HSC70-INTERACTING PROTEIN"/>
    <property type="match status" value="1"/>
</dbReference>
<gene>
    <name evidence="7" type="ORF">SSLN_LOCUS13878</name>
</gene>
<dbReference type="SMART" id="SM00028">
    <property type="entry name" value="TPR"/>
    <property type="match status" value="3"/>
</dbReference>
<evidence type="ECO:0000256" key="3">
    <source>
        <dbReference type="ARBA" id="ARBA00037033"/>
    </source>
</evidence>
<keyword evidence="1" id="KW-0677">Repeat</keyword>
<dbReference type="SMART" id="SM00727">
    <property type="entry name" value="STI1"/>
    <property type="match status" value="1"/>
</dbReference>